<dbReference type="SUPFAM" id="SSF160574">
    <property type="entry name" value="BT0923-like"/>
    <property type="match status" value="1"/>
</dbReference>
<feature type="chain" id="PRO_5046147085" description="Putative beta-lactamase-inhibitor-like PepSY-like domain-containing protein" evidence="1">
    <location>
        <begin position="21"/>
        <end position="147"/>
    </location>
</feature>
<feature type="signal peptide" evidence="1">
    <location>
        <begin position="1"/>
        <end position="20"/>
    </location>
</feature>
<dbReference type="Gene3D" id="3.10.450.360">
    <property type="match status" value="1"/>
</dbReference>
<organism evidence="3 4">
    <name type="scientific">Flavihumibacter stibioxidans</name>
    <dbReference type="NCBI Taxonomy" id="1834163"/>
    <lineage>
        <taxon>Bacteria</taxon>
        <taxon>Pseudomonadati</taxon>
        <taxon>Bacteroidota</taxon>
        <taxon>Chitinophagia</taxon>
        <taxon>Chitinophagales</taxon>
        <taxon>Chitinophagaceae</taxon>
        <taxon>Flavihumibacter</taxon>
    </lineage>
</organism>
<evidence type="ECO:0000256" key="1">
    <source>
        <dbReference type="SAM" id="SignalP"/>
    </source>
</evidence>
<accession>A0ABR7M4V3</accession>
<dbReference type="EMBL" id="MBUA01000001">
    <property type="protein sequence ID" value="MBC6489653.1"/>
    <property type="molecule type" value="Genomic_DNA"/>
</dbReference>
<dbReference type="RefSeq" id="WP_187255010.1">
    <property type="nucleotide sequence ID" value="NZ_JBHULF010000006.1"/>
</dbReference>
<comment type="caution">
    <text evidence="3">The sequence shown here is derived from an EMBL/GenBank/DDBJ whole genome shotgun (WGS) entry which is preliminary data.</text>
</comment>
<protein>
    <recommendedName>
        <fullName evidence="2">Putative beta-lactamase-inhibitor-like PepSY-like domain-containing protein</fullName>
    </recommendedName>
</protein>
<proteinExistence type="predicted"/>
<keyword evidence="4" id="KW-1185">Reference proteome</keyword>
<feature type="domain" description="Putative beta-lactamase-inhibitor-like PepSY-like" evidence="2">
    <location>
        <begin position="59"/>
        <end position="143"/>
    </location>
</feature>
<dbReference type="InterPro" id="IPR021533">
    <property type="entry name" value="PepSY-like"/>
</dbReference>
<evidence type="ECO:0000313" key="3">
    <source>
        <dbReference type="EMBL" id="MBC6489653.1"/>
    </source>
</evidence>
<gene>
    <name evidence="3" type="ORF">BC349_01630</name>
</gene>
<keyword evidence="1" id="KW-0732">Signal</keyword>
<dbReference type="Proteomes" id="UP000765802">
    <property type="component" value="Unassembled WGS sequence"/>
</dbReference>
<name>A0ABR7M4V3_9BACT</name>
<evidence type="ECO:0000259" key="2">
    <source>
        <dbReference type="Pfam" id="PF11396"/>
    </source>
</evidence>
<evidence type="ECO:0000313" key="4">
    <source>
        <dbReference type="Proteomes" id="UP000765802"/>
    </source>
</evidence>
<dbReference type="Pfam" id="PF11396">
    <property type="entry name" value="PepSY_like"/>
    <property type="match status" value="1"/>
</dbReference>
<reference evidence="3 4" key="1">
    <citation type="submission" date="2016-07" db="EMBL/GenBank/DDBJ databases">
        <title>Genome analysis of Flavihumibacter stibioxidans YS-17.</title>
        <authorList>
            <person name="Shi K."/>
            <person name="Han Y."/>
            <person name="Wang G."/>
        </authorList>
    </citation>
    <scope>NUCLEOTIDE SEQUENCE [LARGE SCALE GENOMIC DNA]</scope>
    <source>
        <strain evidence="3 4">YS-17</strain>
    </source>
</reference>
<sequence length="147" mass="16226">MKKYLMLMVAAASITTATFAQNHEKNEKKEHANVPAAVKQAFEKQYPGTKAKWDNEDGKYEAGFKHNGHEMSVLYNANGTVDETEMEIPVTQLPAAATSYVTQHKMGKISEAAKITKANGEVNYEAEVKGKDVIFDAAGKFLKEVKD</sequence>